<organism evidence="5 6">
    <name type="scientific">SAR92 clade bacterium H455</name>
    <dbReference type="NCBI Taxonomy" id="2974818"/>
    <lineage>
        <taxon>Bacteria</taxon>
        <taxon>Pseudomonadati</taxon>
        <taxon>Pseudomonadota</taxon>
        <taxon>Gammaproteobacteria</taxon>
        <taxon>Cellvibrionales</taxon>
        <taxon>Porticoccaceae</taxon>
        <taxon>SAR92 clade</taxon>
    </lineage>
</organism>
<sequence length="106" mass="11712">MTKSIQQADLQELQKHSAEAASLLKQLGNPNRLMILCSLISGELSVTELNEVTCLSQSALSQHLASLRKAELVQTRREAQTIFYSLRGNEAIQIITVLKSIYCPAL</sequence>
<accession>A0ABY5TQN6</accession>
<dbReference type="InterPro" id="IPR051011">
    <property type="entry name" value="Metal_resp_trans_reg"/>
</dbReference>
<keyword evidence="6" id="KW-1185">Reference proteome</keyword>
<dbReference type="Pfam" id="PF01022">
    <property type="entry name" value="HTH_5"/>
    <property type="match status" value="1"/>
</dbReference>
<evidence type="ECO:0000259" key="4">
    <source>
        <dbReference type="PROSITE" id="PS50987"/>
    </source>
</evidence>
<reference evidence="5" key="1">
    <citation type="submission" date="2022-08" db="EMBL/GenBank/DDBJ databases">
        <title>Catabolic pathway analysis in culturable SAR92 clade bacteria reveals their overlooked roles in DMSP degradation in coastal seas.</title>
        <authorList>
            <person name="He X."/>
            <person name="Zhang X."/>
            <person name="Zhang Y."/>
        </authorList>
    </citation>
    <scope>NUCLEOTIDE SEQUENCE</scope>
    <source>
        <strain evidence="5">H455</strain>
    </source>
</reference>
<keyword evidence="2" id="KW-0238">DNA-binding</keyword>
<keyword evidence="1" id="KW-0805">Transcription regulation</keyword>
<evidence type="ECO:0000313" key="5">
    <source>
        <dbReference type="EMBL" id="UVW35406.1"/>
    </source>
</evidence>
<dbReference type="InterPro" id="IPR011991">
    <property type="entry name" value="ArsR-like_HTH"/>
</dbReference>
<gene>
    <name evidence="5" type="ORF">NYF23_02065</name>
</gene>
<name>A0ABY5TQN6_9GAMM</name>
<dbReference type="SUPFAM" id="SSF46785">
    <property type="entry name" value="Winged helix' DNA-binding domain"/>
    <property type="match status" value="1"/>
</dbReference>
<dbReference type="EMBL" id="CP103416">
    <property type="protein sequence ID" value="UVW35406.1"/>
    <property type="molecule type" value="Genomic_DNA"/>
</dbReference>
<dbReference type="PRINTS" id="PR00778">
    <property type="entry name" value="HTHARSR"/>
</dbReference>
<protein>
    <submittedName>
        <fullName evidence="5">Metalloregulator ArsR/SmtB family transcription factor</fullName>
    </submittedName>
</protein>
<dbReference type="PROSITE" id="PS50987">
    <property type="entry name" value="HTH_ARSR_2"/>
    <property type="match status" value="1"/>
</dbReference>
<evidence type="ECO:0000256" key="1">
    <source>
        <dbReference type="ARBA" id="ARBA00023015"/>
    </source>
</evidence>
<proteinExistence type="predicted"/>
<dbReference type="Proteomes" id="UP001059934">
    <property type="component" value="Chromosome"/>
</dbReference>
<dbReference type="CDD" id="cd00090">
    <property type="entry name" value="HTH_ARSR"/>
    <property type="match status" value="1"/>
</dbReference>
<dbReference type="PANTHER" id="PTHR43132">
    <property type="entry name" value="ARSENICAL RESISTANCE OPERON REPRESSOR ARSR-RELATED"/>
    <property type="match status" value="1"/>
</dbReference>
<dbReference type="InterPro" id="IPR036390">
    <property type="entry name" value="WH_DNA-bd_sf"/>
</dbReference>
<dbReference type="SMART" id="SM00418">
    <property type="entry name" value="HTH_ARSR"/>
    <property type="match status" value="1"/>
</dbReference>
<dbReference type="PANTHER" id="PTHR43132:SF2">
    <property type="entry name" value="ARSENICAL RESISTANCE OPERON REPRESSOR ARSR-RELATED"/>
    <property type="match status" value="1"/>
</dbReference>
<keyword evidence="3" id="KW-0804">Transcription</keyword>
<dbReference type="Gene3D" id="1.10.10.10">
    <property type="entry name" value="Winged helix-like DNA-binding domain superfamily/Winged helix DNA-binding domain"/>
    <property type="match status" value="1"/>
</dbReference>
<evidence type="ECO:0000256" key="3">
    <source>
        <dbReference type="ARBA" id="ARBA00023163"/>
    </source>
</evidence>
<evidence type="ECO:0000313" key="6">
    <source>
        <dbReference type="Proteomes" id="UP001059934"/>
    </source>
</evidence>
<evidence type="ECO:0000256" key="2">
    <source>
        <dbReference type="ARBA" id="ARBA00023125"/>
    </source>
</evidence>
<dbReference type="InterPro" id="IPR036388">
    <property type="entry name" value="WH-like_DNA-bd_sf"/>
</dbReference>
<dbReference type="InterPro" id="IPR001845">
    <property type="entry name" value="HTH_ArsR_DNA-bd_dom"/>
</dbReference>
<feature type="domain" description="HTH arsR-type" evidence="4">
    <location>
        <begin position="10"/>
        <end position="106"/>
    </location>
</feature>
<dbReference type="NCBIfam" id="NF033788">
    <property type="entry name" value="HTH_metalloreg"/>
    <property type="match status" value="1"/>
</dbReference>